<dbReference type="PROSITE" id="PS00061">
    <property type="entry name" value="ADH_SHORT"/>
    <property type="match status" value="1"/>
</dbReference>
<proteinExistence type="inferred from homology"/>
<dbReference type="Pfam" id="PF00106">
    <property type="entry name" value="adh_short"/>
    <property type="match status" value="1"/>
</dbReference>
<accession>G0U8A3</accession>
<dbReference type="PRINTS" id="PR00080">
    <property type="entry name" value="SDRFAMILY"/>
</dbReference>
<evidence type="ECO:0000313" key="6">
    <source>
        <dbReference type="EMBL" id="CCC52113.1"/>
    </source>
</evidence>
<dbReference type="InterPro" id="IPR036291">
    <property type="entry name" value="NAD(P)-bd_dom_sf"/>
</dbReference>
<feature type="domain" description="Ketoreductase" evidence="5">
    <location>
        <begin position="11"/>
        <end position="160"/>
    </location>
</feature>
<dbReference type="GO" id="GO:0004316">
    <property type="term" value="F:3-oxoacyl-[acyl-carrier-protein] reductase (NADPH) activity"/>
    <property type="evidence" value="ECO:0007669"/>
    <property type="project" value="UniProtKB-EC"/>
</dbReference>
<gene>
    <name evidence="6" type="ORF">TVY486_1011560</name>
</gene>
<dbReference type="EMBL" id="HE573026">
    <property type="protein sequence ID" value="CCC52113.1"/>
    <property type="molecule type" value="Genomic_DNA"/>
</dbReference>
<name>G0U8A3_TRYVY</name>
<dbReference type="FunFam" id="3.40.50.720:FF:000084">
    <property type="entry name" value="Short-chain dehydrogenase reductase"/>
    <property type="match status" value="1"/>
</dbReference>
<evidence type="ECO:0000256" key="1">
    <source>
        <dbReference type="ARBA" id="ARBA00006484"/>
    </source>
</evidence>
<dbReference type="OMA" id="MTLYPSQ"/>
<dbReference type="PANTHER" id="PTHR42879:SF2">
    <property type="entry name" value="3-OXOACYL-[ACYL-CARRIER-PROTEIN] REDUCTASE FABG"/>
    <property type="match status" value="1"/>
</dbReference>
<comment type="similarity">
    <text evidence="1 4">Belongs to the short-chain dehydrogenases/reductases (SDR) family.</text>
</comment>
<reference evidence="6" key="1">
    <citation type="journal article" date="2012" name="Proc. Natl. Acad. Sci. U.S.A.">
        <title>Antigenic diversity is generated by distinct evolutionary mechanisms in African trypanosome species.</title>
        <authorList>
            <person name="Jackson A.P."/>
            <person name="Berry A."/>
            <person name="Aslett M."/>
            <person name="Allison H.C."/>
            <person name="Burton P."/>
            <person name="Vavrova-Anderson J."/>
            <person name="Brown R."/>
            <person name="Browne H."/>
            <person name="Corton N."/>
            <person name="Hauser H."/>
            <person name="Gamble J."/>
            <person name="Gilderthorp R."/>
            <person name="Marcello L."/>
            <person name="McQuillan J."/>
            <person name="Otto T.D."/>
            <person name="Quail M.A."/>
            <person name="Sanders M.J."/>
            <person name="van Tonder A."/>
            <person name="Ginger M.L."/>
            <person name="Field M.C."/>
            <person name="Barry J.D."/>
            <person name="Hertz-Fowler C."/>
            <person name="Berriman M."/>
        </authorList>
    </citation>
    <scope>NUCLEOTIDE SEQUENCE</scope>
    <source>
        <strain evidence="6">Y486</strain>
    </source>
</reference>
<protein>
    <recommendedName>
        <fullName evidence="2">3-oxoacyl-[acyl-carrier-protein] reductase</fullName>
        <ecNumber evidence="2">1.1.1.100</ecNumber>
    </recommendedName>
</protein>
<dbReference type="InterPro" id="IPR057326">
    <property type="entry name" value="KR_dom"/>
</dbReference>
<dbReference type="Gene3D" id="3.40.50.720">
    <property type="entry name" value="NAD(P)-binding Rossmann-like Domain"/>
    <property type="match status" value="1"/>
</dbReference>
<dbReference type="EC" id="1.1.1.100" evidence="2"/>
<dbReference type="PRINTS" id="PR00081">
    <property type="entry name" value="GDHRDH"/>
</dbReference>
<evidence type="ECO:0000256" key="2">
    <source>
        <dbReference type="ARBA" id="ARBA00012948"/>
    </source>
</evidence>
<evidence type="ECO:0000256" key="3">
    <source>
        <dbReference type="ARBA" id="ARBA00048508"/>
    </source>
</evidence>
<dbReference type="SMART" id="SM00822">
    <property type="entry name" value="PKS_KR"/>
    <property type="match status" value="1"/>
</dbReference>
<dbReference type="AlphaFoldDB" id="G0U8A3"/>
<organism evidence="6">
    <name type="scientific">Trypanosoma vivax (strain Y486)</name>
    <dbReference type="NCBI Taxonomy" id="1055687"/>
    <lineage>
        <taxon>Eukaryota</taxon>
        <taxon>Discoba</taxon>
        <taxon>Euglenozoa</taxon>
        <taxon>Kinetoplastea</taxon>
        <taxon>Metakinetoplastina</taxon>
        <taxon>Trypanosomatida</taxon>
        <taxon>Trypanosomatidae</taxon>
        <taxon>Trypanosoma</taxon>
        <taxon>Duttonella</taxon>
    </lineage>
</organism>
<dbReference type="InterPro" id="IPR050259">
    <property type="entry name" value="SDR"/>
</dbReference>
<evidence type="ECO:0000256" key="4">
    <source>
        <dbReference type="RuleBase" id="RU000363"/>
    </source>
</evidence>
<dbReference type="SUPFAM" id="SSF51735">
    <property type="entry name" value="NAD(P)-binding Rossmann-fold domains"/>
    <property type="match status" value="1"/>
</dbReference>
<dbReference type="PANTHER" id="PTHR42879">
    <property type="entry name" value="3-OXOACYL-(ACYL-CARRIER-PROTEIN) REDUCTASE"/>
    <property type="match status" value="1"/>
</dbReference>
<comment type="catalytic activity">
    <reaction evidence="3">
        <text>a (3R)-hydroxyacyl-[ACP] + NADP(+) = a 3-oxoacyl-[ACP] + NADPH + H(+)</text>
        <dbReference type="Rhea" id="RHEA:17397"/>
        <dbReference type="Rhea" id="RHEA-COMP:9916"/>
        <dbReference type="Rhea" id="RHEA-COMP:9945"/>
        <dbReference type="ChEBI" id="CHEBI:15378"/>
        <dbReference type="ChEBI" id="CHEBI:57783"/>
        <dbReference type="ChEBI" id="CHEBI:58349"/>
        <dbReference type="ChEBI" id="CHEBI:78776"/>
        <dbReference type="ChEBI" id="CHEBI:78827"/>
        <dbReference type="EC" id="1.1.1.100"/>
    </reaction>
</comment>
<dbReference type="GO" id="GO:0032787">
    <property type="term" value="P:monocarboxylic acid metabolic process"/>
    <property type="evidence" value="ECO:0007669"/>
    <property type="project" value="UniProtKB-ARBA"/>
</dbReference>
<dbReference type="NCBIfam" id="NF009093">
    <property type="entry name" value="PRK12429.1"/>
    <property type="match status" value="1"/>
</dbReference>
<dbReference type="VEuPathDB" id="TriTrypDB:TvY486_1011560"/>
<dbReference type="InterPro" id="IPR002347">
    <property type="entry name" value="SDR_fam"/>
</dbReference>
<evidence type="ECO:0000259" key="5">
    <source>
        <dbReference type="SMART" id="SM00822"/>
    </source>
</evidence>
<sequence length="266" mass="28184">MSQAQAALKGKVALVTGSTSGIGLGIARELAKVGVDILLNGRSERPRDGKLLQSFEPYGVRHCYFGADMRDRRQIELLTQYAESHLGPVDILVNNAGVQHVSPATLFSIEKWDEIIALNLSAAFHTTQICLPSMCQRRHGRIINISSVHGLVASVNKSAYCAAKHGLIGLTKAIALEHATAGVTCNAVCPGFVHTPLVQAQVQALADTEFNGDTAKAKAEMLREKQPSQAFVTAEQIGAAVVYLASHAAGQVTGTTITVDGGWTAC</sequence>
<dbReference type="InterPro" id="IPR020904">
    <property type="entry name" value="Sc_DH/Rdtase_CS"/>
</dbReference>